<dbReference type="GeneID" id="97494382"/>
<dbReference type="EMBL" id="CP108085">
    <property type="protein sequence ID" value="WUP72542.1"/>
    <property type="molecule type" value="Genomic_DNA"/>
</dbReference>
<evidence type="ECO:0000313" key="1">
    <source>
        <dbReference type="EMBL" id="WUP72542.1"/>
    </source>
</evidence>
<dbReference type="Pfam" id="PF04555">
    <property type="entry name" value="XhoI"/>
    <property type="match status" value="1"/>
</dbReference>
<keyword evidence="2" id="KW-1185">Reference proteome</keyword>
<name>A0ABZ1SLH1_9ACTN</name>
<evidence type="ECO:0000313" key="2">
    <source>
        <dbReference type="Proteomes" id="UP001432011"/>
    </source>
</evidence>
<dbReference type="RefSeq" id="WP_328708493.1">
    <property type="nucleotide sequence ID" value="NZ_CP108085.1"/>
</dbReference>
<proteinExistence type="predicted"/>
<organism evidence="1 2">
    <name type="scientific">Microbispora hainanensis</name>
    <dbReference type="NCBI Taxonomy" id="568844"/>
    <lineage>
        <taxon>Bacteria</taxon>
        <taxon>Bacillati</taxon>
        <taxon>Actinomycetota</taxon>
        <taxon>Actinomycetes</taxon>
        <taxon>Streptosporangiales</taxon>
        <taxon>Streptosporangiaceae</taxon>
        <taxon>Microbispora</taxon>
    </lineage>
</organism>
<reference evidence="1" key="1">
    <citation type="submission" date="2022-10" db="EMBL/GenBank/DDBJ databases">
        <title>The complete genomes of actinobacterial strains from the NBC collection.</title>
        <authorList>
            <person name="Joergensen T.S."/>
            <person name="Alvarez Arevalo M."/>
            <person name="Sterndorff E.B."/>
            <person name="Faurdal D."/>
            <person name="Vuksanovic O."/>
            <person name="Mourched A.-S."/>
            <person name="Charusanti P."/>
            <person name="Shaw S."/>
            <person name="Blin K."/>
            <person name="Weber T."/>
        </authorList>
    </citation>
    <scope>NUCLEOTIDE SEQUENCE</scope>
    <source>
        <strain evidence="1">NBC_00254</strain>
    </source>
</reference>
<keyword evidence="1" id="KW-0540">Nuclease</keyword>
<dbReference type="InterPro" id="IPR007636">
    <property type="entry name" value="Restrct_endonuc_II_XhoI"/>
</dbReference>
<sequence>MRKEDVQQAVEAFWNTRGAQAAALEDQGRAGGAARANGHMSSITRLVAQEFLDAGIADHCIIERQPYLPGYYRVRKQWDLVVICDGILVAAIEFKSQVGSVGKNINNRFEEALGTATDTHAAQTKNAAYGEVPPWLGYVFVLEETSETEQENRSVNALFPTDPTFKGMSYNQRYQEMVKRFIGDGVYQAGWFIASKRTDEGIEYIEPLATATAEAFAAQIRGRVAYVDAVRNAGHT</sequence>
<dbReference type="GO" id="GO:0004519">
    <property type="term" value="F:endonuclease activity"/>
    <property type="evidence" value="ECO:0007669"/>
    <property type="project" value="UniProtKB-KW"/>
</dbReference>
<keyword evidence="1" id="KW-0378">Hydrolase</keyword>
<gene>
    <name evidence="1" type="ORF">OG913_24315</name>
</gene>
<keyword evidence="1" id="KW-0255">Endonuclease</keyword>
<dbReference type="Proteomes" id="UP001432011">
    <property type="component" value="Chromosome"/>
</dbReference>
<accession>A0ABZ1SLH1</accession>
<protein>
    <submittedName>
        <fullName evidence="1">PaeR7I family type II restriction endonuclease</fullName>
    </submittedName>
</protein>